<dbReference type="Gene3D" id="3.30.70.360">
    <property type="match status" value="1"/>
</dbReference>
<dbReference type="Gene3D" id="3.40.630.10">
    <property type="entry name" value="Zn peptidases"/>
    <property type="match status" value="1"/>
</dbReference>
<dbReference type="PANTHER" id="PTHR43808:SF8">
    <property type="entry name" value="PEPTIDASE M20 DIMERISATION DOMAIN-CONTAINING PROTEIN"/>
    <property type="match status" value="1"/>
</dbReference>
<evidence type="ECO:0000313" key="7">
    <source>
        <dbReference type="EMBL" id="KAJ3426405.1"/>
    </source>
</evidence>
<evidence type="ECO:0000256" key="4">
    <source>
        <dbReference type="ARBA" id="ARBA00022801"/>
    </source>
</evidence>
<evidence type="ECO:0000259" key="6">
    <source>
        <dbReference type="Pfam" id="PF07687"/>
    </source>
</evidence>
<comment type="caution">
    <text evidence="7">The sequence shown here is derived from an EMBL/GenBank/DDBJ whole genome shotgun (WGS) entry which is preliminary data.</text>
</comment>
<dbReference type="EMBL" id="JANTQA010000070">
    <property type="protein sequence ID" value="KAJ3426405.1"/>
    <property type="molecule type" value="Genomic_DNA"/>
</dbReference>
<keyword evidence="4" id="KW-0378">Hydrolase</keyword>
<evidence type="ECO:0000313" key="8">
    <source>
        <dbReference type="Proteomes" id="UP001146793"/>
    </source>
</evidence>
<name>A0AAV7YCY8_9EUKA</name>
<reference evidence="7" key="1">
    <citation type="submission" date="2022-08" db="EMBL/GenBank/DDBJ databases">
        <title>Novel sulphate-reducing endosymbionts in the free-living metamonad Anaeramoeba.</title>
        <authorList>
            <person name="Jerlstrom-Hultqvist J."/>
            <person name="Cepicka I."/>
            <person name="Gallot-Lavallee L."/>
            <person name="Salas-Leiva D."/>
            <person name="Curtis B.A."/>
            <person name="Zahonova K."/>
            <person name="Pipaliya S."/>
            <person name="Dacks J."/>
            <person name="Roger A.J."/>
        </authorList>
    </citation>
    <scope>NUCLEOTIDE SEQUENCE</scope>
    <source>
        <strain evidence="7">Busselton2</strain>
    </source>
</reference>
<dbReference type="SUPFAM" id="SSF53187">
    <property type="entry name" value="Zn-dependent exopeptidases"/>
    <property type="match status" value="1"/>
</dbReference>
<comment type="similarity">
    <text evidence="2">Belongs to the peptidase M20A family.</text>
</comment>
<gene>
    <name evidence="7" type="ORF">M0812_28861</name>
</gene>
<dbReference type="Proteomes" id="UP001146793">
    <property type="component" value="Unassembled WGS sequence"/>
</dbReference>
<keyword evidence="3" id="KW-0479">Metal-binding</keyword>
<accession>A0AAV7YCY8</accession>
<dbReference type="InterPro" id="IPR011650">
    <property type="entry name" value="Peptidase_M20_dimer"/>
</dbReference>
<evidence type="ECO:0000256" key="3">
    <source>
        <dbReference type="ARBA" id="ARBA00022723"/>
    </source>
</evidence>
<dbReference type="InterPro" id="IPR001261">
    <property type="entry name" value="ArgE/DapE_CS"/>
</dbReference>
<dbReference type="GO" id="GO:0016787">
    <property type="term" value="F:hydrolase activity"/>
    <property type="evidence" value="ECO:0007669"/>
    <property type="project" value="UniProtKB-KW"/>
</dbReference>
<comment type="cofactor">
    <cofactor evidence="1">
        <name>Zn(2+)</name>
        <dbReference type="ChEBI" id="CHEBI:29105"/>
    </cofactor>
</comment>
<dbReference type="InterPro" id="IPR036264">
    <property type="entry name" value="Bact_exopeptidase_dim_dom"/>
</dbReference>
<protein>
    <submittedName>
        <fullName evidence="7">Peptidase m20 domain-containing protein</fullName>
    </submittedName>
</protein>
<dbReference type="InterPro" id="IPR050072">
    <property type="entry name" value="Peptidase_M20A"/>
</dbReference>
<feature type="domain" description="Peptidase M20 dimerisation" evidence="6">
    <location>
        <begin position="271"/>
        <end position="375"/>
    </location>
</feature>
<evidence type="ECO:0000256" key="5">
    <source>
        <dbReference type="ARBA" id="ARBA00022833"/>
    </source>
</evidence>
<dbReference type="PANTHER" id="PTHR43808">
    <property type="entry name" value="ACETYLORNITHINE DEACETYLASE"/>
    <property type="match status" value="1"/>
</dbReference>
<sequence length="539" mass="60633">MFSLSRTLPQSFKFSRAIISRSFMVSKTLDSKVNDLANKYLPLAKEILKEAIRIPADYTKTDPKCGTSNHEGPRLEYLKNQIIKHKAVSNPRDVWTDEFGNLCWKVTNPNDGISPDFKKVIYFDGHTDTVNPLREEWTKKLGTGVDCFNGLTNKNDVSIEALISELGSVPPKSDWEKHILFGRGSTDQLGGVISQIIATKIMLELKDEGLLDGVSIKSIGTIQEEDNDGAGPFFAIRNDCKNAKPREIPDVIIFTEGTGDIHKGRLGIYRGQRGRMQIEVEVTGRSSHGSMPWAGLNPVEHGSLIIKEAAERYEKLEGFKTDEFLGAGSRTCSWGKIDTPSDCAVPEKFTFRFDRRITVGEDPLDCVADIDNMASVEKCRKAGLNVKVRIPKYTEKTWKGYQCNNDQTYMSWVTPTEHVALKSAIDTYKKVVTPFIEKKQNQTVGEAIPEEPRVDRWIFSTDGVGVPVPENYLGFDVPERKNWIHNGGFKWPAMFGFGAGCEQFAHKIGEYVDLRELKFAISMLARFPSRFAEIDKDRK</sequence>
<dbReference type="Pfam" id="PF07687">
    <property type="entry name" value="M20_dimer"/>
    <property type="match status" value="1"/>
</dbReference>
<organism evidence="7 8">
    <name type="scientific">Anaeramoeba flamelloides</name>
    <dbReference type="NCBI Taxonomy" id="1746091"/>
    <lineage>
        <taxon>Eukaryota</taxon>
        <taxon>Metamonada</taxon>
        <taxon>Anaeramoebidae</taxon>
        <taxon>Anaeramoeba</taxon>
    </lineage>
</organism>
<keyword evidence="5" id="KW-0862">Zinc</keyword>
<dbReference type="AlphaFoldDB" id="A0AAV7YCY8"/>
<proteinExistence type="inferred from homology"/>
<dbReference type="SUPFAM" id="SSF55031">
    <property type="entry name" value="Bacterial exopeptidase dimerisation domain"/>
    <property type="match status" value="1"/>
</dbReference>
<evidence type="ECO:0000256" key="1">
    <source>
        <dbReference type="ARBA" id="ARBA00001947"/>
    </source>
</evidence>
<dbReference type="PROSITE" id="PS00758">
    <property type="entry name" value="ARGE_DAPE_CPG2_1"/>
    <property type="match status" value="1"/>
</dbReference>
<evidence type="ECO:0000256" key="2">
    <source>
        <dbReference type="ARBA" id="ARBA00006247"/>
    </source>
</evidence>